<dbReference type="Proteomes" id="UP000054988">
    <property type="component" value="Unassembled WGS sequence"/>
</dbReference>
<dbReference type="GO" id="GO:0009094">
    <property type="term" value="P:L-phenylalanine biosynthetic process"/>
    <property type="evidence" value="ECO:0007669"/>
    <property type="project" value="UniProtKB-KW"/>
</dbReference>
<dbReference type="EMBL" id="LATX01002019">
    <property type="protein sequence ID" value="KTB35048.1"/>
    <property type="molecule type" value="Genomic_DNA"/>
</dbReference>
<dbReference type="CDD" id="cd13532">
    <property type="entry name" value="PBP2_PDT_like"/>
    <property type="match status" value="1"/>
</dbReference>
<sequence length="332" mass="36859">MAENMRVFRPIHFSSLHSMYFGSTIITGLTQEGSMNDSQPYKVAFLGPLGTYSHQVAYEQFKDLVEYREKGSISAVFESLGEVDFGIIPQENTIFGPVVETYDALRHIQDGFICGEATLEVQHCLVVREGVRLSEIECVMSHEQALGQCRGFIANNLPHAATRKMASTAAAAKALLSSPANHAAICSKICIKMFEGLEVLHEGIQDEHSNYTRFYIIARSPKIHLPVLEAHHPKKALIRIESGSQKANGHSKPSHVNIATLISVLRLRIERIDRRPALDGVPFNNVYIVEVEKESEAGPNGGLDSPTWKEQVEDAQRRIRDSGGEARLLGLW</sequence>
<dbReference type="AlphaFoldDB" id="A0A0W0FFC3"/>
<dbReference type="GO" id="GO:0004664">
    <property type="term" value="F:prephenate dehydratase activity"/>
    <property type="evidence" value="ECO:0007669"/>
    <property type="project" value="InterPro"/>
</dbReference>
<evidence type="ECO:0000256" key="3">
    <source>
        <dbReference type="ARBA" id="ARBA00023222"/>
    </source>
</evidence>
<feature type="domain" description="Prephenate dehydratase" evidence="6">
    <location>
        <begin position="42"/>
        <end position="219"/>
    </location>
</feature>
<dbReference type="GO" id="GO:0005737">
    <property type="term" value="C:cytoplasm"/>
    <property type="evidence" value="ECO:0007669"/>
    <property type="project" value="TreeGrafter"/>
</dbReference>
<comment type="caution">
    <text evidence="7">The sequence shown here is derived from an EMBL/GenBank/DDBJ whole genome shotgun (WGS) entry which is preliminary data.</text>
</comment>
<evidence type="ECO:0000256" key="5">
    <source>
        <dbReference type="ARBA" id="ARBA00029440"/>
    </source>
</evidence>
<evidence type="ECO:0000313" key="8">
    <source>
        <dbReference type="Proteomes" id="UP000054988"/>
    </source>
</evidence>
<dbReference type="Gene3D" id="3.40.190.10">
    <property type="entry name" value="Periplasmic binding protein-like II"/>
    <property type="match status" value="2"/>
</dbReference>
<dbReference type="SUPFAM" id="SSF53850">
    <property type="entry name" value="Periplasmic binding protein-like II"/>
    <property type="match status" value="1"/>
</dbReference>
<dbReference type="PANTHER" id="PTHR21022:SF19">
    <property type="entry name" value="PREPHENATE DEHYDRATASE-RELATED"/>
    <property type="match status" value="1"/>
</dbReference>
<organism evidence="7 8">
    <name type="scientific">Moniliophthora roreri</name>
    <name type="common">Frosty pod rot fungus</name>
    <name type="synonym">Monilia roreri</name>
    <dbReference type="NCBI Taxonomy" id="221103"/>
    <lineage>
        <taxon>Eukaryota</taxon>
        <taxon>Fungi</taxon>
        <taxon>Dikarya</taxon>
        <taxon>Basidiomycota</taxon>
        <taxon>Agaricomycotina</taxon>
        <taxon>Agaricomycetes</taxon>
        <taxon>Agaricomycetidae</taxon>
        <taxon>Agaricales</taxon>
        <taxon>Marasmiineae</taxon>
        <taxon>Marasmiaceae</taxon>
        <taxon>Moniliophthora</taxon>
    </lineage>
</organism>
<evidence type="ECO:0000256" key="1">
    <source>
        <dbReference type="ARBA" id="ARBA00022605"/>
    </source>
</evidence>
<evidence type="ECO:0000256" key="2">
    <source>
        <dbReference type="ARBA" id="ARBA00023141"/>
    </source>
</evidence>
<evidence type="ECO:0000313" key="7">
    <source>
        <dbReference type="EMBL" id="KTB35048.1"/>
    </source>
</evidence>
<keyword evidence="1" id="KW-0028">Amino-acid biosynthesis</keyword>
<name>A0A0W0FFC3_MONRR</name>
<dbReference type="eggNOG" id="KOG2797">
    <property type="taxonomic scope" value="Eukaryota"/>
</dbReference>
<gene>
    <name evidence="7" type="ORF">WG66_12382</name>
</gene>
<comment type="pathway">
    <text evidence="5">Amino-acid biosynthesis.</text>
</comment>
<dbReference type="PROSITE" id="PS51171">
    <property type="entry name" value="PREPHENATE_DEHYDR_3"/>
    <property type="match status" value="1"/>
</dbReference>
<evidence type="ECO:0000256" key="4">
    <source>
        <dbReference type="ARBA" id="ARBA00023239"/>
    </source>
</evidence>
<protein>
    <recommendedName>
        <fullName evidence="6">Prephenate dehydratase domain-containing protein</fullName>
    </recommendedName>
</protein>
<keyword evidence="4" id="KW-0456">Lyase</keyword>
<proteinExistence type="predicted"/>
<keyword evidence="2" id="KW-0057">Aromatic amino acid biosynthesis</keyword>
<reference evidence="7 8" key="1">
    <citation type="submission" date="2015-12" db="EMBL/GenBank/DDBJ databases">
        <title>Draft genome sequence of Moniliophthora roreri, the causal agent of frosty pod rot of cacao.</title>
        <authorList>
            <person name="Aime M.C."/>
            <person name="Diaz-Valderrama J.R."/>
            <person name="Kijpornyongpan T."/>
            <person name="Phillips-Mora W."/>
        </authorList>
    </citation>
    <scope>NUCLEOTIDE SEQUENCE [LARGE SCALE GENOMIC DNA]</scope>
    <source>
        <strain evidence="7 8">MCA 2952</strain>
    </source>
</reference>
<dbReference type="InterPro" id="IPR001086">
    <property type="entry name" value="Preph_deHydtase"/>
</dbReference>
<dbReference type="PANTHER" id="PTHR21022">
    <property type="entry name" value="PREPHENATE DEHYDRATASE P PROTEIN"/>
    <property type="match status" value="1"/>
</dbReference>
<accession>A0A0W0FFC3</accession>
<evidence type="ECO:0000259" key="6">
    <source>
        <dbReference type="PROSITE" id="PS51171"/>
    </source>
</evidence>
<dbReference type="Pfam" id="PF00800">
    <property type="entry name" value="PDT"/>
    <property type="match status" value="1"/>
</dbReference>
<keyword evidence="3" id="KW-0584">Phenylalanine biosynthesis</keyword>